<dbReference type="EMBL" id="GBXM01051227">
    <property type="protein sequence ID" value="JAH57350.1"/>
    <property type="molecule type" value="Transcribed_RNA"/>
</dbReference>
<evidence type="ECO:0000313" key="2">
    <source>
        <dbReference type="EMBL" id="JAH57350.1"/>
    </source>
</evidence>
<accession>A0A0E9TWS1</accession>
<proteinExistence type="predicted"/>
<name>A0A0E9TWS1_ANGAN</name>
<dbReference type="AlphaFoldDB" id="A0A0E9TWS1"/>
<reference evidence="2" key="1">
    <citation type="submission" date="2014-11" db="EMBL/GenBank/DDBJ databases">
        <authorList>
            <person name="Amaro Gonzalez C."/>
        </authorList>
    </citation>
    <scope>NUCLEOTIDE SEQUENCE</scope>
</reference>
<organism evidence="2">
    <name type="scientific">Anguilla anguilla</name>
    <name type="common">European freshwater eel</name>
    <name type="synonym">Muraena anguilla</name>
    <dbReference type="NCBI Taxonomy" id="7936"/>
    <lineage>
        <taxon>Eukaryota</taxon>
        <taxon>Metazoa</taxon>
        <taxon>Chordata</taxon>
        <taxon>Craniata</taxon>
        <taxon>Vertebrata</taxon>
        <taxon>Euteleostomi</taxon>
        <taxon>Actinopterygii</taxon>
        <taxon>Neopterygii</taxon>
        <taxon>Teleostei</taxon>
        <taxon>Anguilliformes</taxon>
        <taxon>Anguillidae</taxon>
        <taxon>Anguilla</taxon>
    </lineage>
</organism>
<sequence length="24" mass="2660">MSCNLPPGTGAEGLPQYHRPQRHL</sequence>
<protein>
    <submittedName>
        <fullName evidence="2">Uncharacterized protein</fullName>
    </submittedName>
</protein>
<evidence type="ECO:0000256" key="1">
    <source>
        <dbReference type="SAM" id="MobiDB-lite"/>
    </source>
</evidence>
<feature type="region of interest" description="Disordered" evidence="1">
    <location>
        <begin position="1"/>
        <end position="24"/>
    </location>
</feature>
<reference evidence="2" key="2">
    <citation type="journal article" date="2015" name="Fish Shellfish Immunol.">
        <title>Early steps in the European eel (Anguilla anguilla)-Vibrio vulnificus interaction in the gills: Role of the RtxA13 toxin.</title>
        <authorList>
            <person name="Callol A."/>
            <person name="Pajuelo D."/>
            <person name="Ebbesson L."/>
            <person name="Teles M."/>
            <person name="MacKenzie S."/>
            <person name="Amaro C."/>
        </authorList>
    </citation>
    <scope>NUCLEOTIDE SEQUENCE</scope>
</reference>